<dbReference type="Proteomes" id="UP000037939">
    <property type="component" value="Unassembled WGS sequence"/>
</dbReference>
<dbReference type="InterPro" id="IPR013783">
    <property type="entry name" value="Ig-like_fold"/>
</dbReference>
<sequence>MRGIALLWLLCAAPGHAAAYTPTLRDYQHDMWTANDGMPADIWSLAEDNQGWLWIASMAGLYRFDGIHVQPFQPAPGEALLSEKIGALSALPNGDLWICYAQGHALSLLRNGHLLHYTEQNGYHGGACALGITGDLDNNLWVAGSDGLMRFSAGRWTRLGPAQGFGSGLPEGLNLDRQGRLWVTTAQRVYLYQRAQQRFIDAGPHSNQHTVMQAPDGQIWLWGPGGTSALPGPLGHAEGPVPARPPINNSDGALFDHQGNLWQALCPPGVCRFTPAVWRGRTRIDAATRQAAVTAGQQAPASAEPLVMLEDRQSNLWVTTRLGLDRYRPNAFVRVPLPDFSSYIGIAAQPDGKVWASTLSSPEGHLWRVDQGVQAVPGVDPLVHALAVAHDGALLAGGRTVLQRYDASGVRAAPMPPEIQTANSASRARALLDDGSGIWARFSYGGLWRRPGDSALLGMPSAQGTWLRASSLGLPDGAGPVALALDAQQRVWLGYSHNRLLRYDHGQITQWGAADGIDVLNINFVSAGRELVIAGEKGLQVLQGNRFKTLYADEPGVLNGITALLRTPDGSVWLNGRRGVLRISATQWQAALDNPATPLHYRLLGAHEGYRGEATAPFPLPSAALSPDGLLWFASSDGLLQLDPAQLAPVAPTHADFLQVAVNDQRWSTDQPVTLPAGTRELQIAYTALGSRVPEQVRFRYQLEGVDPDWKSVGTRRDANYTNLGPGEYRFRLQAITPGSAWPEDAAELHIRITPRFDQTGWFALLGLLLLGGALVALYRWRVRYLTRQIYAQMNTRLQERQDIARTLHDTFLQAVYALTLRFQTVQLSLPPGHPLHPQMDDAMERAEALLEEGRDQVMNLRSEGRMQQGLFEALRQVGTDLMLQHGVPFEARRCGSIRALSPGVIDNLFQLGREAMINAYQHAQARHIQLRLDYKRREFVLSVCDDGRGLDAEILQRGHKDRHWGIPGMTERANKIGGTLQIDSMPTRGTRIVVTLPARAAYLPRAWPWRRWPGR</sequence>
<feature type="chain" id="PRO_5005875143" evidence="5">
    <location>
        <begin position="18"/>
        <end position="1016"/>
    </location>
</feature>
<dbReference type="Gene3D" id="3.30.565.10">
    <property type="entry name" value="Histidine kinase-like ATPase, C-terminal domain"/>
    <property type="match status" value="1"/>
</dbReference>
<dbReference type="PANTHER" id="PTHR24421">
    <property type="entry name" value="NITRATE/NITRITE SENSOR PROTEIN NARX-RELATED"/>
    <property type="match status" value="1"/>
</dbReference>
<keyword evidence="1 7" id="KW-0808">Transferase</keyword>
<feature type="transmembrane region" description="Helical" evidence="4">
    <location>
        <begin position="761"/>
        <end position="779"/>
    </location>
</feature>
<dbReference type="EMBL" id="LAQT01000002">
    <property type="protein sequence ID" value="KPC54397.1"/>
    <property type="molecule type" value="Genomic_DNA"/>
</dbReference>
<dbReference type="AlphaFoldDB" id="A0A0N1JTA5"/>
<dbReference type="OrthoDB" id="5384984at2"/>
<accession>A0A0N1JTA5</accession>
<comment type="caution">
    <text evidence="7">The sequence shown here is derived from an EMBL/GenBank/DDBJ whole genome shotgun (WGS) entry which is preliminary data.</text>
</comment>
<evidence type="ECO:0000256" key="2">
    <source>
        <dbReference type="ARBA" id="ARBA00022777"/>
    </source>
</evidence>
<dbReference type="GO" id="GO:0046983">
    <property type="term" value="F:protein dimerization activity"/>
    <property type="evidence" value="ECO:0007669"/>
    <property type="project" value="InterPro"/>
</dbReference>
<evidence type="ECO:0000313" key="8">
    <source>
        <dbReference type="Proteomes" id="UP000037939"/>
    </source>
</evidence>
<dbReference type="SMART" id="SM00387">
    <property type="entry name" value="HATPase_c"/>
    <property type="match status" value="1"/>
</dbReference>
<dbReference type="GO" id="GO:0016020">
    <property type="term" value="C:membrane"/>
    <property type="evidence" value="ECO:0007669"/>
    <property type="project" value="InterPro"/>
</dbReference>
<evidence type="ECO:0000256" key="4">
    <source>
        <dbReference type="SAM" id="Phobius"/>
    </source>
</evidence>
<dbReference type="InterPro" id="IPR011712">
    <property type="entry name" value="Sig_transdc_His_kin_sub3_dim/P"/>
</dbReference>
<organism evidence="7 8">
    <name type="scientific">Amantichitinum ursilacus</name>
    <dbReference type="NCBI Taxonomy" id="857265"/>
    <lineage>
        <taxon>Bacteria</taxon>
        <taxon>Pseudomonadati</taxon>
        <taxon>Pseudomonadota</taxon>
        <taxon>Betaproteobacteria</taxon>
        <taxon>Neisseriales</taxon>
        <taxon>Chitinibacteraceae</taxon>
        <taxon>Amantichitinum</taxon>
    </lineage>
</organism>
<dbReference type="InterPro" id="IPR015943">
    <property type="entry name" value="WD40/YVTN_repeat-like_dom_sf"/>
</dbReference>
<feature type="domain" description="Histidine kinase/HSP90-like ATPase" evidence="6">
    <location>
        <begin position="904"/>
        <end position="1001"/>
    </location>
</feature>
<evidence type="ECO:0000313" key="7">
    <source>
        <dbReference type="EMBL" id="KPC54397.1"/>
    </source>
</evidence>
<dbReference type="InterPro" id="IPR011123">
    <property type="entry name" value="Y_Y_Y"/>
</dbReference>
<dbReference type="Pfam" id="PF07495">
    <property type="entry name" value="Y_Y_Y"/>
    <property type="match status" value="1"/>
</dbReference>
<dbReference type="PANTHER" id="PTHR24421:SF62">
    <property type="entry name" value="SENSORY TRANSDUCTION HISTIDINE KINASE"/>
    <property type="match status" value="1"/>
</dbReference>
<keyword evidence="3" id="KW-0902">Two-component regulatory system</keyword>
<evidence type="ECO:0000256" key="3">
    <source>
        <dbReference type="ARBA" id="ARBA00023012"/>
    </source>
</evidence>
<gene>
    <name evidence="7" type="primary">liaS_1</name>
    <name evidence="7" type="ORF">WG78_02410</name>
</gene>
<dbReference type="SUPFAM" id="SSF63829">
    <property type="entry name" value="Calcium-dependent phosphotriesterase"/>
    <property type="match status" value="3"/>
</dbReference>
<dbReference type="STRING" id="857265.WG78_02410"/>
<dbReference type="Gene3D" id="2.60.40.10">
    <property type="entry name" value="Immunoglobulins"/>
    <property type="match status" value="1"/>
</dbReference>
<dbReference type="RefSeq" id="WP_053936202.1">
    <property type="nucleotide sequence ID" value="NZ_LAQT01000002.1"/>
</dbReference>
<dbReference type="InterPro" id="IPR003594">
    <property type="entry name" value="HATPase_dom"/>
</dbReference>
<keyword evidence="5" id="KW-0732">Signal</keyword>
<dbReference type="Gene3D" id="2.130.10.10">
    <property type="entry name" value="YVTN repeat-like/Quinoprotein amine dehydrogenase"/>
    <property type="match status" value="2"/>
</dbReference>
<reference evidence="7 8" key="1">
    <citation type="submission" date="2015-07" db="EMBL/GenBank/DDBJ databases">
        <title>Draft genome sequence of the Amantichitinum ursilacus IGB-41, a new chitin-degrading bacterium.</title>
        <authorList>
            <person name="Kirstahler P."/>
            <person name="Guenther M."/>
            <person name="Grumaz C."/>
            <person name="Rupp S."/>
            <person name="Zibek S."/>
            <person name="Sohn K."/>
        </authorList>
    </citation>
    <scope>NUCLEOTIDE SEQUENCE [LARGE SCALE GENOMIC DNA]</scope>
    <source>
        <strain evidence="7 8">IGB-41</strain>
    </source>
</reference>
<protein>
    <submittedName>
        <fullName evidence="7">Sensor histidine kinase LiaS</fullName>
        <ecNumber evidence="7">2.7.13.3</ecNumber>
    </submittedName>
</protein>
<keyword evidence="4" id="KW-1133">Transmembrane helix</keyword>
<dbReference type="SUPFAM" id="SSF55874">
    <property type="entry name" value="ATPase domain of HSP90 chaperone/DNA topoisomerase II/histidine kinase"/>
    <property type="match status" value="1"/>
</dbReference>
<keyword evidence="4" id="KW-0472">Membrane</keyword>
<evidence type="ECO:0000256" key="5">
    <source>
        <dbReference type="SAM" id="SignalP"/>
    </source>
</evidence>
<keyword evidence="2 7" id="KW-0418">Kinase</keyword>
<dbReference type="InterPro" id="IPR050482">
    <property type="entry name" value="Sensor_HK_TwoCompSys"/>
</dbReference>
<proteinExistence type="predicted"/>
<evidence type="ECO:0000256" key="1">
    <source>
        <dbReference type="ARBA" id="ARBA00022679"/>
    </source>
</evidence>
<name>A0A0N1JTA5_9NEIS</name>
<evidence type="ECO:0000259" key="6">
    <source>
        <dbReference type="SMART" id="SM00387"/>
    </source>
</evidence>
<feature type="signal peptide" evidence="5">
    <location>
        <begin position="1"/>
        <end position="17"/>
    </location>
</feature>
<keyword evidence="4" id="KW-0812">Transmembrane</keyword>
<dbReference type="Pfam" id="PF07730">
    <property type="entry name" value="HisKA_3"/>
    <property type="match status" value="1"/>
</dbReference>
<keyword evidence="8" id="KW-1185">Reference proteome</keyword>
<dbReference type="CDD" id="cd16917">
    <property type="entry name" value="HATPase_UhpB-NarQ-NarX-like"/>
    <property type="match status" value="1"/>
</dbReference>
<dbReference type="InterPro" id="IPR036890">
    <property type="entry name" value="HATPase_C_sf"/>
</dbReference>
<dbReference type="GO" id="GO:0000155">
    <property type="term" value="F:phosphorelay sensor kinase activity"/>
    <property type="evidence" value="ECO:0007669"/>
    <property type="project" value="InterPro"/>
</dbReference>
<dbReference type="Pfam" id="PF02518">
    <property type="entry name" value="HATPase_c"/>
    <property type="match status" value="1"/>
</dbReference>
<dbReference type="Gene3D" id="1.20.5.1930">
    <property type="match status" value="1"/>
</dbReference>
<dbReference type="EC" id="2.7.13.3" evidence="7"/>